<accession>A0ABX7VMC8</accession>
<keyword evidence="2" id="KW-1185">Reference proteome</keyword>
<dbReference type="RefSeq" id="WP_209028264.1">
    <property type="nucleotide sequence ID" value="NZ_CP072455.1"/>
</dbReference>
<dbReference type="Proteomes" id="UP000665047">
    <property type="component" value="Chromosome"/>
</dbReference>
<evidence type="ECO:0000313" key="1">
    <source>
        <dbReference type="EMBL" id="QTL40872.1"/>
    </source>
</evidence>
<proteinExistence type="predicted"/>
<organism evidence="1 2">
    <name type="scientific">Xenorhabdus budapestensis</name>
    <dbReference type="NCBI Taxonomy" id="290110"/>
    <lineage>
        <taxon>Bacteria</taxon>
        <taxon>Pseudomonadati</taxon>
        <taxon>Pseudomonadota</taxon>
        <taxon>Gammaproteobacteria</taxon>
        <taxon>Enterobacterales</taxon>
        <taxon>Morganellaceae</taxon>
        <taxon>Xenorhabdus</taxon>
    </lineage>
</organism>
<protein>
    <submittedName>
        <fullName evidence="1">Uncharacterized protein</fullName>
    </submittedName>
</protein>
<sequence>MKYRRFFPDGFHVFEDKRAAPPHELRLTISSHGQVGGMSPFDNTILPDRLISILCENFDISIYRHIRLLFCHSADKGWLADSFAATFSKSLPNSDRVIVEAYHGKISVPPIDYLTGDDKAKVRSHPNANYPIIYQHSDNGKVKATSSKKVLASDYEPRRAWGMIFRPLQQIEEYTNDISDQNLRQAIILNAKKCFESSRDSNQKNYETCDPVFIGDILNGRVFFCNGKSSRNINDFR</sequence>
<evidence type="ECO:0000313" key="2">
    <source>
        <dbReference type="Proteomes" id="UP000665047"/>
    </source>
</evidence>
<gene>
    <name evidence="1" type="ORF">HGO23_05855</name>
</gene>
<reference evidence="1 2" key="1">
    <citation type="submission" date="2021-03" db="EMBL/GenBank/DDBJ databases">
        <title>Complete Genome Sequence Data of Xenorhabdus budapestensis strain C72, a Candidate Biological Control Agent, from China.</title>
        <authorList>
            <person name="LI B."/>
            <person name="WANG S."/>
            <person name="QIU D."/>
        </authorList>
    </citation>
    <scope>NUCLEOTIDE SEQUENCE [LARGE SCALE GENOMIC DNA]</scope>
    <source>
        <strain evidence="1 2">C-7-2</strain>
    </source>
</reference>
<dbReference type="EMBL" id="CP072455">
    <property type="protein sequence ID" value="QTL40872.1"/>
    <property type="molecule type" value="Genomic_DNA"/>
</dbReference>
<name>A0ABX7VMC8_XENBU</name>